<dbReference type="EMBL" id="JAVREV010000002">
    <property type="protein sequence ID" value="MDT0441703.1"/>
    <property type="molecule type" value="Genomic_DNA"/>
</dbReference>
<dbReference type="Pfam" id="PF04149">
    <property type="entry name" value="DUF397"/>
    <property type="match status" value="1"/>
</dbReference>
<evidence type="ECO:0000259" key="1">
    <source>
        <dbReference type="Pfam" id="PF04149"/>
    </source>
</evidence>
<dbReference type="Proteomes" id="UP001183615">
    <property type="component" value="Unassembled WGS sequence"/>
</dbReference>
<dbReference type="RefSeq" id="WP_311615725.1">
    <property type="nucleotide sequence ID" value="NZ_JAVREV010000002.1"/>
</dbReference>
<sequence>MRPNSPFVVWRASSHSVNGGACVEWAPEEAATTGTVPVRDSKNPDGPVLAFPAAGWQAFVATLHKHATR</sequence>
<name>A0ABU2RY81_9ACTN</name>
<gene>
    <name evidence="2" type="ORF">RM779_03690</name>
</gene>
<proteinExistence type="predicted"/>
<evidence type="ECO:0000313" key="2">
    <source>
        <dbReference type="EMBL" id="MDT0441703.1"/>
    </source>
</evidence>
<keyword evidence="3" id="KW-1185">Reference proteome</keyword>
<feature type="domain" description="DUF397" evidence="1">
    <location>
        <begin position="9"/>
        <end position="63"/>
    </location>
</feature>
<reference evidence="3" key="1">
    <citation type="submission" date="2023-07" db="EMBL/GenBank/DDBJ databases">
        <title>30 novel species of actinomycetes from the DSMZ collection.</title>
        <authorList>
            <person name="Nouioui I."/>
        </authorList>
    </citation>
    <scope>NUCLEOTIDE SEQUENCE [LARGE SCALE GENOMIC DNA]</scope>
    <source>
        <strain evidence="3">DSM 41886</strain>
    </source>
</reference>
<protein>
    <submittedName>
        <fullName evidence="2">DUF397 domain-containing protein</fullName>
    </submittedName>
</protein>
<comment type="caution">
    <text evidence="2">The sequence shown here is derived from an EMBL/GenBank/DDBJ whole genome shotgun (WGS) entry which is preliminary data.</text>
</comment>
<accession>A0ABU2RY81</accession>
<organism evidence="2 3">
    <name type="scientific">Streptomyces johnsoniae</name>
    <dbReference type="NCBI Taxonomy" id="3075532"/>
    <lineage>
        <taxon>Bacteria</taxon>
        <taxon>Bacillati</taxon>
        <taxon>Actinomycetota</taxon>
        <taxon>Actinomycetes</taxon>
        <taxon>Kitasatosporales</taxon>
        <taxon>Streptomycetaceae</taxon>
        <taxon>Streptomyces</taxon>
    </lineage>
</organism>
<evidence type="ECO:0000313" key="3">
    <source>
        <dbReference type="Proteomes" id="UP001183615"/>
    </source>
</evidence>
<dbReference type="InterPro" id="IPR007278">
    <property type="entry name" value="DUF397"/>
</dbReference>